<evidence type="ECO:0000313" key="2">
    <source>
        <dbReference type="EMBL" id="RPD42298.1"/>
    </source>
</evidence>
<dbReference type="EMBL" id="RMBX01000002">
    <property type="protein sequence ID" value="RPD42298.1"/>
    <property type="molecule type" value="Genomic_DNA"/>
</dbReference>
<dbReference type="OrthoDB" id="677159at2"/>
<keyword evidence="1" id="KW-0812">Transmembrane</keyword>
<evidence type="ECO:0000313" key="3">
    <source>
        <dbReference type="Proteomes" id="UP000279089"/>
    </source>
</evidence>
<comment type="caution">
    <text evidence="2">The sequence shown here is derived from an EMBL/GenBank/DDBJ whole genome shotgun (WGS) entry which is preliminary data.</text>
</comment>
<proteinExistence type="predicted"/>
<reference evidence="3" key="1">
    <citation type="submission" date="2018-11" db="EMBL/GenBank/DDBJ databases">
        <title>Chitinophaga lutea sp.nov., isolate from arsenic contaminated soil.</title>
        <authorList>
            <person name="Zong Y."/>
        </authorList>
    </citation>
    <scope>NUCLEOTIDE SEQUENCE [LARGE SCALE GENOMIC DNA]</scope>
    <source>
        <strain evidence="3">YLT18</strain>
    </source>
</reference>
<sequence>MFNQEIWLTLLFMLHIWIVVRFVVQHTFKQNSNRRPRPYHLKWLMLVFFLPFIGYGLYLWLTRNYSSPSR</sequence>
<protein>
    <submittedName>
        <fullName evidence="2">Uncharacterized protein</fullName>
    </submittedName>
</protein>
<keyword evidence="1" id="KW-1133">Transmembrane helix</keyword>
<evidence type="ECO:0000256" key="1">
    <source>
        <dbReference type="SAM" id="Phobius"/>
    </source>
</evidence>
<accession>A0A3N4MFC5</accession>
<name>A0A3N4MFC5_9BACT</name>
<keyword evidence="3" id="KW-1185">Reference proteome</keyword>
<gene>
    <name evidence="2" type="ORF">EG028_03735</name>
</gene>
<feature type="transmembrane region" description="Helical" evidence="1">
    <location>
        <begin position="6"/>
        <end position="24"/>
    </location>
</feature>
<keyword evidence="1" id="KW-0472">Membrane</keyword>
<dbReference type="Proteomes" id="UP000279089">
    <property type="component" value="Unassembled WGS sequence"/>
</dbReference>
<feature type="transmembrane region" description="Helical" evidence="1">
    <location>
        <begin position="44"/>
        <end position="61"/>
    </location>
</feature>
<organism evidence="2 3">
    <name type="scientific">Chitinophaga barathri</name>
    <dbReference type="NCBI Taxonomy" id="1647451"/>
    <lineage>
        <taxon>Bacteria</taxon>
        <taxon>Pseudomonadati</taxon>
        <taxon>Bacteroidota</taxon>
        <taxon>Chitinophagia</taxon>
        <taxon>Chitinophagales</taxon>
        <taxon>Chitinophagaceae</taxon>
        <taxon>Chitinophaga</taxon>
    </lineage>
</organism>
<dbReference type="AlphaFoldDB" id="A0A3N4MFC5"/>